<keyword evidence="3 6" id="KW-0808">Transferase</keyword>
<keyword evidence="10" id="KW-1185">Reference proteome</keyword>
<reference evidence="9 10" key="1">
    <citation type="submission" date="2020-10" db="EMBL/GenBank/DDBJ databases">
        <title>Complete genome sequence of Corynebacterium massiliense DSM 45435, type strain of Corynebacterium massiliense.</title>
        <authorList>
            <person name="Busche T."/>
            <person name="Kalinowski J."/>
            <person name="Ruckert C."/>
        </authorList>
    </citation>
    <scope>NUCLEOTIDE SEQUENCE [LARGE SCALE GENOMIC DNA]</scope>
    <source>
        <strain evidence="9 10">DSM 45435</strain>
    </source>
</reference>
<feature type="region of interest" description="Disordered" evidence="7">
    <location>
        <begin position="1"/>
        <end position="22"/>
    </location>
</feature>
<dbReference type="InterPro" id="IPR003043">
    <property type="entry name" value="Uropor_MeTrfase_CS"/>
</dbReference>
<evidence type="ECO:0000313" key="10">
    <source>
        <dbReference type="Proteomes" id="UP001220064"/>
    </source>
</evidence>
<dbReference type="SUPFAM" id="SSF53790">
    <property type="entry name" value="Tetrapyrrole methylase"/>
    <property type="match status" value="1"/>
</dbReference>
<evidence type="ECO:0000259" key="8">
    <source>
        <dbReference type="Pfam" id="PF00590"/>
    </source>
</evidence>
<evidence type="ECO:0000256" key="4">
    <source>
        <dbReference type="ARBA" id="ARBA00022691"/>
    </source>
</evidence>
<comment type="similarity">
    <text evidence="6">Belongs to the precorrin methyltransferase family.</text>
</comment>
<dbReference type="NCBIfam" id="TIGR01469">
    <property type="entry name" value="cobA_cysG_Cterm"/>
    <property type="match status" value="1"/>
</dbReference>
<dbReference type="InterPro" id="IPR014776">
    <property type="entry name" value="4pyrrole_Mease_sub2"/>
</dbReference>
<gene>
    <name evidence="9" type="primary">sumT</name>
    <name evidence="9" type="ORF">CMASS_02645</name>
</gene>
<dbReference type="EC" id="2.1.1.107" evidence="1"/>
<dbReference type="NCBIfam" id="NF004790">
    <property type="entry name" value="PRK06136.1"/>
    <property type="match status" value="1"/>
</dbReference>
<feature type="domain" description="Tetrapyrrole methylase" evidence="8">
    <location>
        <begin position="22"/>
        <end position="236"/>
    </location>
</feature>
<dbReference type="Pfam" id="PF00590">
    <property type="entry name" value="TP_methylase"/>
    <property type="match status" value="1"/>
</dbReference>
<protein>
    <recommendedName>
        <fullName evidence="1">uroporphyrinogen-III C-methyltransferase</fullName>
        <ecNumber evidence="1">2.1.1.107</ecNumber>
    </recommendedName>
</protein>
<evidence type="ECO:0000256" key="5">
    <source>
        <dbReference type="ARBA" id="ARBA00023244"/>
    </source>
</evidence>
<dbReference type="Gene3D" id="3.30.950.10">
    <property type="entry name" value="Methyltransferase, Cobalt-precorrin-4 Transmethylase, Domain 2"/>
    <property type="match status" value="1"/>
</dbReference>
<dbReference type="Gene3D" id="3.40.1010.10">
    <property type="entry name" value="Cobalt-precorrin-4 Transmethylase, Domain 1"/>
    <property type="match status" value="1"/>
</dbReference>
<evidence type="ECO:0000256" key="3">
    <source>
        <dbReference type="ARBA" id="ARBA00022679"/>
    </source>
</evidence>
<dbReference type="GO" id="GO:0004851">
    <property type="term" value="F:uroporphyrin-III C-methyltransferase activity"/>
    <property type="evidence" value="ECO:0007669"/>
    <property type="project" value="UniProtKB-EC"/>
</dbReference>
<evidence type="ECO:0000256" key="1">
    <source>
        <dbReference type="ARBA" id="ARBA00012162"/>
    </source>
</evidence>
<dbReference type="PROSITE" id="PS00840">
    <property type="entry name" value="SUMT_2"/>
    <property type="match status" value="1"/>
</dbReference>
<evidence type="ECO:0000256" key="6">
    <source>
        <dbReference type="RuleBase" id="RU003960"/>
    </source>
</evidence>
<dbReference type="PANTHER" id="PTHR45790">
    <property type="entry name" value="SIROHEME SYNTHASE-RELATED"/>
    <property type="match status" value="1"/>
</dbReference>
<keyword evidence="4" id="KW-0949">S-adenosyl-L-methionine</keyword>
<dbReference type="RefSeq" id="WP_022862584.1">
    <property type="nucleotide sequence ID" value="NZ_ATVG01000003.1"/>
</dbReference>
<feature type="compositionally biased region" description="Basic and acidic residues" evidence="7">
    <location>
        <begin position="7"/>
        <end position="16"/>
    </location>
</feature>
<keyword evidence="2 6" id="KW-0489">Methyltransferase</keyword>
<keyword evidence="5" id="KW-0627">Porphyrin biosynthesis</keyword>
<dbReference type="InterPro" id="IPR050161">
    <property type="entry name" value="Siro_Cobalamin_biosynth"/>
</dbReference>
<dbReference type="PANTHER" id="PTHR45790:SF3">
    <property type="entry name" value="S-ADENOSYL-L-METHIONINE-DEPENDENT UROPORPHYRINOGEN III METHYLTRANSFERASE, CHLOROPLASTIC"/>
    <property type="match status" value="1"/>
</dbReference>
<proteinExistence type="inferred from homology"/>
<dbReference type="CDD" id="cd11642">
    <property type="entry name" value="SUMT"/>
    <property type="match status" value="1"/>
</dbReference>
<evidence type="ECO:0000256" key="2">
    <source>
        <dbReference type="ARBA" id="ARBA00022603"/>
    </source>
</evidence>
<dbReference type="EMBL" id="CP063189">
    <property type="protein sequence ID" value="WCZ31988.1"/>
    <property type="molecule type" value="Genomic_DNA"/>
</dbReference>
<dbReference type="InterPro" id="IPR014777">
    <property type="entry name" value="4pyrrole_Mease_sub1"/>
</dbReference>
<accession>A0ABY7U5M2</accession>
<dbReference type="GO" id="GO:0032259">
    <property type="term" value="P:methylation"/>
    <property type="evidence" value="ECO:0007669"/>
    <property type="project" value="UniProtKB-KW"/>
</dbReference>
<dbReference type="InterPro" id="IPR000878">
    <property type="entry name" value="4pyrrol_Mease"/>
</dbReference>
<evidence type="ECO:0000313" key="9">
    <source>
        <dbReference type="EMBL" id="WCZ31988.1"/>
    </source>
</evidence>
<organism evidence="9 10">
    <name type="scientific">Corynebacterium massiliense DSM 45435</name>
    <dbReference type="NCBI Taxonomy" id="1121364"/>
    <lineage>
        <taxon>Bacteria</taxon>
        <taxon>Bacillati</taxon>
        <taxon>Actinomycetota</taxon>
        <taxon>Actinomycetes</taxon>
        <taxon>Mycobacteriales</taxon>
        <taxon>Corynebacteriaceae</taxon>
        <taxon>Corynebacterium</taxon>
    </lineage>
</organism>
<name>A0ABY7U5M2_9CORY</name>
<dbReference type="Proteomes" id="UP001220064">
    <property type="component" value="Chromosome"/>
</dbReference>
<dbReference type="InterPro" id="IPR006366">
    <property type="entry name" value="CobA/CysG_C"/>
</dbReference>
<evidence type="ECO:0000256" key="7">
    <source>
        <dbReference type="SAM" id="MobiDB-lite"/>
    </source>
</evidence>
<sequence length="261" mass="27075">MLSPTDTADHPTDAGHHAPHPRVTLIGGGPGAWDLITVRGMHALQDADVILTDHLGPAPELHRLCDVDAKQVIDVSKLPYKKQTSQEKINSLLVEHARAGRAVVRLKGGDPFVFGRGFEEVQALSAAGVSCEVIPGVTSAVAVPGLAGVPLSQRGVVHGFTVVSGHLPPGHERSLVDWRAIAQSGATIAVIMGVRNAGAIADALHEGGLAADTPAAIIQEGSLATERAFRCSLGSLAETIEREEIGPPAVYVIGEVAGLRA</sequence>
<dbReference type="InterPro" id="IPR035996">
    <property type="entry name" value="4pyrrol_Methylase_sf"/>
</dbReference>